<organism evidence="2 3">
    <name type="scientific">Candidatus Kaiserbacteria bacterium GW2011_GWC2_52_8b</name>
    <dbReference type="NCBI Taxonomy" id="1618676"/>
    <lineage>
        <taxon>Bacteria</taxon>
        <taxon>Candidatus Kaiseribacteriota</taxon>
    </lineage>
</organism>
<proteinExistence type="predicted"/>
<name>A0A0G1XJ18_9BACT</name>
<feature type="region of interest" description="Disordered" evidence="1">
    <location>
        <begin position="1"/>
        <end position="23"/>
    </location>
</feature>
<reference evidence="2 3" key="1">
    <citation type="journal article" date="2015" name="Nature">
        <title>rRNA introns, odd ribosomes, and small enigmatic genomes across a large radiation of phyla.</title>
        <authorList>
            <person name="Brown C.T."/>
            <person name="Hug L.A."/>
            <person name="Thomas B.C."/>
            <person name="Sharon I."/>
            <person name="Castelle C.J."/>
            <person name="Singh A."/>
            <person name="Wilkins M.J."/>
            <person name="Williams K.H."/>
            <person name="Banfield J.F."/>
        </authorList>
    </citation>
    <scope>NUCLEOTIDE SEQUENCE [LARGE SCALE GENOMIC DNA]</scope>
</reference>
<gene>
    <name evidence="2" type="ORF">UY74_C0021G0010</name>
</gene>
<evidence type="ECO:0000256" key="1">
    <source>
        <dbReference type="SAM" id="MobiDB-lite"/>
    </source>
</evidence>
<comment type="caution">
    <text evidence="2">The sequence shown here is derived from an EMBL/GenBank/DDBJ whole genome shotgun (WGS) entry which is preliminary data.</text>
</comment>
<evidence type="ECO:0000313" key="2">
    <source>
        <dbReference type="EMBL" id="KKW31198.1"/>
    </source>
</evidence>
<protein>
    <submittedName>
        <fullName evidence="2">Uncharacterized protein</fullName>
    </submittedName>
</protein>
<evidence type="ECO:0000313" key="3">
    <source>
        <dbReference type="Proteomes" id="UP000034445"/>
    </source>
</evidence>
<accession>A0A0G1XJ18</accession>
<dbReference type="AlphaFoldDB" id="A0A0G1XJ18"/>
<dbReference type="Proteomes" id="UP000034445">
    <property type="component" value="Unassembled WGS sequence"/>
</dbReference>
<feature type="compositionally biased region" description="Basic and acidic residues" evidence="1">
    <location>
        <begin position="1"/>
        <end position="11"/>
    </location>
</feature>
<dbReference type="EMBL" id="LCRF01000021">
    <property type="protein sequence ID" value="KKW31198.1"/>
    <property type="molecule type" value="Genomic_DNA"/>
</dbReference>
<sequence length="516" mass="58035">MTTSKTPRDTETETSAAKSSKKVTEGINLARSAELAREIREFRRRGMFATLLFTTAQNATPVHTQFLAAIESYLEHRHGKLYVIPIRYKNPTSHWSQVAKSHDWWAPEIEDYLLTERVIINQNLMVLADIRTQPTADSPLSGFDAVSRDKSAIIGHTKIEMKTVPTPQNRMPKILITTGAITRANFTPTKAGKIGEFHHTLGATVVEIAGPKFFLRQIYALADGSFIDLNYEYSADKPPRRVGHIEALVLGDDHFEFMADNVIKATYGEDGIVEVLKPKYLVRHDGIDFHNRSHHNRKDPIKMGTVYDTDHESIEKVLDGYAAFVDTHTPPDTVNVFVPGNHTGEHMTRWIKETDPKVDYANDIFWCETYKAMRAGAQYTKRGVEEIDPFAYWMAKKLKTAKAVFLKVGEPFIKHGVDMGFHGDKGANGSRGSLRSYRNIGVRTMIAHSHSPGIKDGAFQVGMSAEYNLVYEQGAPSGRLQAHGVLYENGKRTILIIVEDGWRAEGFKHKRAPRSK</sequence>